<evidence type="ECO:0000313" key="3">
    <source>
        <dbReference type="Proteomes" id="UP001176521"/>
    </source>
</evidence>
<proteinExistence type="predicted"/>
<dbReference type="AlphaFoldDB" id="A0AAN6JI91"/>
<dbReference type="PANTHER" id="PTHR38644">
    <property type="entry name" value="EXPRESSED PROTEIN"/>
    <property type="match status" value="1"/>
</dbReference>
<dbReference type="Proteomes" id="UP001176521">
    <property type="component" value="Unassembled WGS sequence"/>
</dbReference>
<gene>
    <name evidence="2" type="ORF">OC842_005662</name>
</gene>
<evidence type="ECO:0000313" key="2">
    <source>
        <dbReference type="EMBL" id="KAK0524980.1"/>
    </source>
</evidence>
<name>A0AAN6JI91_9BASI</name>
<accession>A0AAN6JI91</accession>
<feature type="compositionally biased region" description="Polar residues" evidence="1">
    <location>
        <begin position="516"/>
        <end position="527"/>
    </location>
</feature>
<dbReference type="PANTHER" id="PTHR38644:SF1">
    <property type="entry name" value="EXPRESSED PROTEIN"/>
    <property type="match status" value="1"/>
</dbReference>
<feature type="region of interest" description="Disordered" evidence="1">
    <location>
        <begin position="514"/>
        <end position="538"/>
    </location>
</feature>
<sequence length="907" mass="95458">MSARSLSALQGARRALAPGPCSSLTARATLATAASPTAVSSARTASLQQVAAETAALLASQAAASDSARQWLLRLDRLANLADRPGRRIAVVGSTLAGTASLLPTLLDEPLRDAASGDERTGVWQRETLAQLQSRTQAAFLHAASIKSSAQEHVLRIVNAGSSGAAYDASGSQLLTAAHDHATEHSLRLPIPWISEENSRSASLELIEILDPSLSSGTLSALYEADQIFFVLDAQTLIKAARGRSAREEDGTLELLRYFADKSGVHVLVNRMGGSGGAALSQDSAQELVRIVLGRSEKAEAEAGARSSSSPSASSTTVIDVEAAVRANAALRRAISPLPSSTSPSDGLQSSAALWDQFTTLYEASSLGSVRALLAALSSPTAAQTDLAARREATSFALSHAISDALALVARRQDRLEAVRGVIGLLEEEVEGLARRMIDEALEAGKVRSASAASDVEESRPGRVLTPVAVKHSAVEVQPILEDPLDERQDNKERSSLASFASSVLRVVRSDPVLSSDRSASPASQATDARHVLPSLTERRPGPVEEAFRSRLSLWKLVLLGRSDEVALTLEQAVSRSFAKEEEEKLIFQAGRLHHLATNAVERTDNLLTGSLTSRRAARDMRASAESALSEILSPTQLNALRLGLPTHHSHRYALNDPYILARPIGKRRAQLLGARGSSPLAASAAAPAGGEDSRRAARASVIDTLAARVQSAVVRTYVALVPAGILAGGPFLSRFLLGVGSGPEASSRAVVASVEGSQTGAGAGPGAAATEALEYLASLEPGTALPLSALLALFSIYTLQTSWTKAKRTFWKEWDALAHNLAADVQGNAEDVVREHVGAYPRLVRAELARWAEEEGAEVGELRDRVLKVRQLLEIVAGDTAGRAGTAVGSDDSAKRSPETSASRAR</sequence>
<comment type="caution">
    <text evidence="2">The sequence shown here is derived from an EMBL/GenBank/DDBJ whole genome shotgun (WGS) entry which is preliminary data.</text>
</comment>
<reference evidence="2" key="1">
    <citation type="journal article" date="2023" name="PhytoFront">
        <title>Draft Genome Resources of Seven Strains of Tilletia horrida, Causal Agent of Kernel Smut of Rice.</title>
        <authorList>
            <person name="Khanal S."/>
            <person name="Antony Babu S."/>
            <person name="Zhou X.G."/>
        </authorList>
    </citation>
    <scope>NUCLEOTIDE SEQUENCE</scope>
    <source>
        <strain evidence="2">TX3</strain>
    </source>
</reference>
<evidence type="ECO:0000256" key="1">
    <source>
        <dbReference type="SAM" id="MobiDB-lite"/>
    </source>
</evidence>
<dbReference type="EMBL" id="JAPDMQ010000423">
    <property type="protein sequence ID" value="KAK0524980.1"/>
    <property type="molecule type" value="Genomic_DNA"/>
</dbReference>
<feature type="region of interest" description="Disordered" evidence="1">
    <location>
        <begin position="883"/>
        <end position="907"/>
    </location>
</feature>
<protein>
    <submittedName>
        <fullName evidence="2">Uncharacterized protein</fullName>
    </submittedName>
</protein>
<keyword evidence="3" id="KW-1185">Reference proteome</keyword>
<organism evidence="2 3">
    <name type="scientific">Tilletia horrida</name>
    <dbReference type="NCBI Taxonomy" id="155126"/>
    <lineage>
        <taxon>Eukaryota</taxon>
        <taxon>Fungi</taxon>
        <taxon>Dikarya</taxon>
        <taxon>Basidiomycota</taxon>
        <taxon>Ustilaginomycotina</taxon>
        <taxon>Exobasidiomycetes</taxon>
        <taxon>Tilletiales</taxon>
        <taxon>Tilletiaceae</taxon>
        <taxon>Tilletia</taxon>
    </lineage>
</organism>